<accession>A0A3P7L782</accession>
<evidence type="ECO:0000313" key="1">
    <source>
        <dbReference type="EMBL" id="VDM74998.1"/>
    </source>
</evidence>
<evidence type="ECO:0008006" key="3">
    <source>
        <dbReference type="Google" id="ProtNLM"/>
    </source>
</evidence>
<evidence type="ECO:0000313" key="2">
    <source>
        <dbReference type="Proteomes" id="UP000270094"/>
    </source>
</evidence>
<protein>
    <recommendedName>
        <fullName evidence="3">SWIM-type domain-containing protein</fullName>
    </recommendedName>
</protein>
<dbReference type="AlphaFoldDB" id="A0A3P7L782"/>
<reference evidence="1 2" key="1">
    <citation type="submission" date="2018-11" db="EMBL/GenBank/DDBJ databases">
        <authorList>
            <consortium name="Pathogen Informatics"/>
        </authorList>
    </citation>
    <scope>NUCLEOTIDE SEQUENCE [LARGE SCALE GENOMIC DNA]</scope>
</reference>
<proteinExistence type="predicted"/>
<dbReference type="EMBL" id="UYYB01094817">
    <property type="protein sequence ID" value="VDM74998.1"/>
    <property type="molecule type" value="Genomic_DNA"/>
</dbReference>
<dbReference type="Proteomes" id="UP000270094">
    <property type="component" value="Unassembled WGS sequence"/>
</dbReference>
<keyword evidence="2" id="KW-1185">Reference proteome</keyword>
<dbReference type="OrthoDB" id="5875677at2759"/>
<gene>
    <name evidence="1" type="ORF">SVUK_LOCUS9996</name>
</gene>
<sequence length="139" mass="15460">MQHYEAKPEKVCRIGEREWQVEGKHAEELYFVTFQASCTCNISLSGNVHCPLCSVCPYSWNCTCLDNRAGISCIHKHAVKFYGGAWLFGVPAALKLQLQRGVKAYQTSVKHLAHVELHVASSDIGSGKKAKKKSVESQH</sequence>
<organism evidence="1 2">
    <name type="scientific">Strongylus vulgaris</name>
    <name type="common">Blood worm</name>
    <dbReference type="NCBI Taxonomy" id="40348"/>
    <lineage>
        <taxon>Eukaryota</taxon>
        <taxon>Metazoa</taxon>
        <taxon>Ecdysozoa</taxon>
        <taxon>Nematoda</taxon>
        <taxon>Chromadorea</taxon>
        <taxon>Rhabditida</taxon>
        <taxon>Rhabditina</taxon>
        <taxon>Rhabditomorpha</taxon>
        <taxon>Strongyloidea</taxon>
        <taxon>Strongylidae</taxon>
        <taxon>Strongylus</taxon>
    </lineage>
</organism>
<name>A0A3P7L782_STRVU</name>